<dbReference type="PANTHER" id="PTHR45138">
    <property type="entry name" value="REGULATORY COMPONENTS OF SENSORY TRANSDUCTION SYSTEM"/>
    <property type="match status" value="1"/>
</dbReference>
<keyword evidence="2" id="KW-0812">Transmembrane</keyword>
<proteinExistence type="predicted"/>
<name>A0ABM7DM90_9BURK</name>
<dbReference type="InterPro" id="IPR043128">
    <property type="entry name" value="Rev_trsase/Diguanyl_cyclase"/>
</dbReference>
<dbReference type="Pfam" id="PF05230">
    <property type="entry name" value="MASE2"/>
    <property type="match status" value="1"/>
</dbReference>
<dbReference type="InterPro" id="IPR029787">
    <property type="entry name" value="Nucleotide_cyclase"/>
</dbReference>
<feature type="transmembrane region" description="Helical" evidence="2">
    <location>
        <begin position="6"/>
        <end position="24"/>
    </location>
</feature>
<dbReference type="EC" id="2.7.7.65" evidence="1"/>
<gene>
    <name evidence="4" type="ORF">AT302_10175</name>
</gene>
<dbReference type="EMBL" id="CP013480">
    <property type="protein sequence ID" value="ALS63181.1"/>
    <property type="molecule type" value="Genomic_DNA"/>
</dbReference>
<dbReference type="CDD" id="cd01949">
    <property type="entry name" value="GGDEF"/>
    <property type="match status" value="1"/>
</dbReference>
<dbReference type="InterPro" id="IPR000160">
    <property type="entry name" value="GGDEF_dom"/>
</dbReference>
<feature type="domain" description="GGDEF" evidence="3">
    <location>
        <begin position="205"/>
        <end position="352"/>
    </location>
</feature>
<dbReference type="PROSITE" id="PS50887">
    <property type="entry name" value="GGDEF"/>
    <property type="match status" value="1"/>
</dbReference>
<dbReference type="SUPFAM" id="SSF55073">
    <property type="entry name" value="Nucleotide cyclase"/>
    <property type="match status" value="1"/>
</dbReference>
<dbReference type="NCBIfam" id="TIGR00254">
    <property type="entry name" value="GGDEF"/>
    <property type="match status" value="1"/>
</dbReference>
<dbReference type="InterPro" id="IPR050469">
    <property type="entry name" value="Diguanylate_Cyclase"/>
</dbReference>
<dbReference type="Gene3D" id="3.30.70.270">
    <property type="match status" value="1"/>
</dbReference>
<accession>A0ABM7DM90</accession>
<feature type="transmembrane region" description="Helical" evidence="2">
    <location>
        <begin position="107"/>
        <end position="131"/>
    </location>
</feature>
<dbReference type="PANTHER" id="PTHR45138:SF24">
    <property type="entry name" value="DIGUANYLATE CYCLASE DGCC-RELATED"/>
    <property type="match status" value="1"/>
</dbReference>
<evidence type="ECO:0000256" key="1">
    <source>
        <dbReference type="ARBA" id="ARBA00012528"/>
    </source>
</evidence>
<evidence type="ECO:0000313" key="5">
    <source>
        <dbReference type="Proteomes" id="UP000060277"/>
    </source>
</evidence>
<feature type="transmembrane region" description="Helical" evidence="2">
    <location>
        <begin position="33"/>
        <end position="54"/>
    </location>
</feature>
<keyword evidence="2" id="KW-0472">Membrane</keyword>
<evidence type="ECO:0000313" key="4">
    <source>
        <dbReference type="EMBL" id="ALS63181.1"/>
    </source>
</evidence>
<dbReference type="SMART" id="SM00267">
    <property type="entry name" value="GGDEF"/>
    <property type="match status" value="1"/>
</dbReference>
<dbReference type="InterPro" id="IPR007894">
    <property type="entry name" value="MASE2"/>
</dbReference>
<keyword evidence="2" id="KW-1133">Transmembrane helix</keyword>
<feature type="transmembrane region" description="Helical" evidence="2">
    <location>
        <begin position="137"/>
        <end position="158"/>
    </location>
</feature>
<dbReference type="Pfam" id="PF00990">
    <property type="entry name" value="GGDEF"/>
    <property type="match status" value="1"/>
</dbReference>
<keyword evidence="5" id="KW-1185">Reference proteome</keyword>
<reference evidence="5" key="1">
    <citation type="submission" date="2015-12" db="EMBL/GenBank/DDBJ databases">
        <title>Complete genome sequence of Pandoraea norimbergensis DSM 11628.</title>
        <authorList>
            <person name="Ee R."/>
            <person name="Lim Y.-L."/>
            <person name="Yong D."/>
            <person name="Yin W.-F."/>
            <person name="Chan K.-G."/>
        </authorList>
    </citation>
    <scope>NUCLEOTIDE SEQUENCE [LARGE SCALE GENOMIC DNA]</scope>
    <source>
        <strain evidence="5">DSM 11628</strain>
    </source>
</reference>
<feature type="transmembrane region" description="Helical" evidence="2">
    <location>
        <begin position="74"/>
        <end position="95"/>
    </location>
</feature>
<evidence type="ECO:0000259" key="3">
    <source>
        <dbReference type="PROSITE" id="PS50887"/>
    </source>
</evidence>
<evidence type="ECO:0000256" key="2">
    <source>
        <dbReference type="SAM" id="Phobius"/>
    </source>
</evidence>
<dbReference type="Proteomes" id="UP000060277">
    <property type="component" value="Chromosome"/>
</dbReference>
<sequence length="357" mass="39340">MRRIYRLRTIGLAIGFFCVAGVFYRHDPPIASWLWALLIFNGFVWPHVACALALSRPVPYRAERWNLLIDSAFGGFWVAAMHFNLLPSVVVLAMMSMDNISAGGVRLFLQGVLANVAGVLVGIALLGFAWAPASDTFNVITCLPMIILYPIALGKVTYDLAQKLANRSREMEYLSQHDGLTGLLNRRAWEQRLADIHTHCAATGQPACLVLMDLDHFKRINDTLGHAAGDTALRRFSGLLRQRLRDIDAVGRYGGEEFGAVLVNTGGVAGQDLMHHLLADLRARVAQAEAQLQMQMPDTDGQSLSLAECTVSIGLVPFSMSFDSPQAWLQQADRALYRAKRDGRDGMVVFEASSPDR</sequence>
<protein>
    <recommendedName>
        <fullName evidence="1">diguanylate cyclase</fullName>
        <ecNumber evidence="1">2.7.7.65</ecNumber>
    </recommendedName>
</protein>
<organism evidence="4 5">
    <name type="scientific">Pandoraea norimbergensis</name>
    <dbReference type="NCBI Taxonomy" id="93219"/>
    <lineage>
        <taxon>Bacteria</taxon>
        <taxon>Pseudomonadati</taxon>
        <taxon>Pseudomonadota</taxon>
        <taxon>Betaproteobacteria</taxon>
        <taxon>Burkholderiales</taxon>
        <taxon>Burkholderiaceae</taxon>
        <taxon>Pandoraea</taxon>
    </lineage>
</organism>